<dbReference type="SUPFAM" id="SSF48452">
    <property type="entry name" value="TPR-like"/>
    <property type="match status" value="2"/>
</dbReference>
<evidence type="ECO:0000256" key="1">
    <source>
        <dbReference type="SAM" id="Phobius"/>
    </source>
</evidence>
<evidence type="ECO:0000313" key="2">
    <source>
        <dbReference type="EMBL" id="EGF23882.1"/>
    </source>
</evidence>
<dbReference type="SMART" id="SM00028">
    <property type="entry name" value="TPR"/>
    <property type="match status" value="4"/>
</dbReference>
<name>F1T5F1_9ACTN</name>
<feature type="transmembrane region" description="Helical" evidence="1">
    <location>
        <begin position="302"/>
        <end position="325"/>
    </location>
</feature>
<reference evidence="2 3" key="1">
    <citation type="submission" date="2011-02" db="EMBL/GenBank/DDBJ databases">
        <authorList>
            <person name="Muzny D."/>
            <person name="Qin X."/>
            <person name="Buhay C."/>
            <person name="Dugan-Rocha S."/>
            <person name="Ding Y."/>
            <person name="Chen G."/>
            <person name="Hawes A."/>
            <person name="Holder M."/>
            <person name="Jhangiani S."/>
            <person name="Johnson A."/>
            <person name="Khan Z."/>
            <person name="Li Z."/>
            <person name="Liu W."/>
            <person name="Liu X."/>
            <person name="Perez L."/>
            <person name="Shen H."/>
            <person name="Wang Q."/>
            <person name="Watt J."/>
            <person name="Xi L."/>
            <person name="Xin Y."/>
            <person name="Zhou J."/>
            <person name="Deng J."/>
            <person name="Jiang H."/>
            <person name="Liu Y."/>
            <person name="Qu J."/>
            <person name="Song X.-Z."/>
            <person name="Zhang L."/>
            <person name="Villasana D."/>
            <person name="Johnson A."/>
            <person name="Liu J."/>
            <person name="Liyanage D."/>
            <person name="Lorensuhewa L."/>
            <person name="Robinson T."/>
            <person name="Song A."/>
            <person name="Song B.-B."/>
            <person name="Dinh H."/>
            <person name="Thornton R."/>
            <person name="Coyle M."/>
            <person name="Francisco L."/>
            <person name="Jackson L."/>
            <person name="Javaid M."/>
            <person name="Korchina V."/>
            <person name="Kovar C."/>
            <person name="Mata R."/>
            <person name="Mathew T."/>
            <person name="Ngo R."/>
            <person name="Nguyen L."/>
            <person name="Nguyen N."/>
            <person name="Okwuonu G."/>
            <person name="Ongeri F."/>
            <person name="Pham C."/>
            <person name="Simmons D."/>
            <person name="Wilczek-Boney K."/>
            <person name="Hale W."/>
            <person name="Jakkamsetti A."/>
            <person name="Pham P."/>
            <person name="Ruth R."/>
            <person name="San Lucas F."/>
            <person name="Warren J."/>
            <person name="Zhang J."/>
            <person name="Zhao Z."/>
            <person name="Zhou C."/>
            <person name="Zhu D."/>
            <person name="Lee S."/>
            <person name="Bess C."/>
            <person name="Blankenburg K."/>
            <person name="Forbes L."/>
            <person name="Fu Q."/>
            <person name="Gubbala S."/>
            <person name="Hirani K."/>
            <person name="Jayaseelan J.C."/>
            <person name="Lara F."/>
            <person name="Munidasa M."/>
            <person name="Palculict T."/>
            <person name="Patil S."/>
            <person name="Pu L.-L."/>
            <person name="Saada N."/>
            <person name="Tang L."/>
            <person name="Weissenberger G."/>
            <person name="Zhu Y."/>
            <person name="Hemphill L."/>
            <person name="Shang Y."/>
            <person name="Youmans B."/>
            <person name="Ayvaz T."/>
            <person name="Ross M."/>
            <person name="Santibanez J."/>
            <person name="Aqrawi P."/>
            <person name="Gross S."/>
            <person name="Joshi V."/>
            <person name="Fowler G."/>
            <person name="Nazareth L."/>
            <person name="Reid J."/>
            <person name="Worley K."/>
            <person name="Petrosino J."/>
            <person name="Highlander S."/>
            <person name="Gibbs R."/>
        </authorList>
    </citation>
    <scope>NUCLEOTIDE SEQUENCE [LARGE SCALE GENOMIC DNA]</scope>
    <source>
        <strain evidence="2 3">DSM 15829</strain>
    </source>
</reference>
<keyword evidence="1" id="KW-0812">Transmembrane</keyword>
<keyword evidence="3" id="KW-1185">Reference proteome</keyword>
<dbReference type="EMBL" id="ACGK02000001">
    <property type="protein sequence ID" value="EGF23882.1"/>
    <property type="molecule type" value="Genomic_DNA"/>
</dbReference>
<accession>F1T5F1</accession>
<dbReference type="Gene3D" id="1.25.40.10">
    <property type="entry name" value="Tetratricopeptide repeat domain"/>
    <property type="match status" value="2"/>
</dbReference>
<gene>
    <name evidence="2" type="ORF">HMPREF0091_10829</name>
</gene>
<dbReference type="OrthoDB" id="3176473at2"/>
<sequence length="439" mass="47215">MNYQAFEQAKQAYKQGNFSAAVNFLRLAKTAGEPCGVVDHLLGNSYMKQGLFDAAAQSYALALTDASYGHVGSLACNRGRALLAQNKPSEAVAVLNMALKDDSYKTPYKIYLALGNAYTQLNNPRDAGVAYRNAAIDENNPQPAVALKHLGHCFMLLTRYVDAIEAYRTALDFSSPANDQNAVYSDLGLAYVAANRMNEAVDAFAKATADGSFKLSSDAQAAFEGAQKAVAAITGSKPSQTDAMLAQAGYGNVNIDPLDPTGKSGTFMPSPEDTGFFSLSEAELVEKDKKEQKAKKKHKHTFLKFIVTLLVLVLILGGVGAFAFYKGYGWPTQEMVTEQLFASKSQGSLNTDLIASSLTTKQRDDLSNLLPDSTSAVTVSGIDRNMNESLVYATASLSKGGKQDYKISFVREGLQWKVYGVEAVFASKTSPAQAQKTSH</sequence>
<keyword evidence="1" id="KW-0472">Membrane</keyword>
<dbReference type="InterPro" id="IPR019734">
    <property type="entry name" value="TPR_rpt"/>
</dbReference>
<dbReference type="eggNOG" id="COG0457">
    <property type="taxonomic scope" value="Bacteria"/>
</dbReference>
<dbReference type="GeneID" id="93210427"/>
<dbReference type="RefSeq" id="WP_006303016.1">
    <property type="nucleotide sequence ID" value="NZ_ACGK02000001.1"/>
</dbReference>
<organism evidence="2 3">
    <name type="scientific">Fannyhessea vaginae DSM 15829</name>
    <dbReference type="NCBI Taxonomy" id="525256"/>
    <lineage>
        <taxon>Bacteria</taxon>
        <taxon>Bacillati</taxon>
        <taxon>Actinomycetota</taxon>
        <taxon>Coriobacteriia</taxon>
        <taxon>Coriobacteriales</taxon>
        <taxon>Atopobiaceae</taxon>
        <taxon>Fannyhessea</taxon>
    </lineage>
</organism>
<comment type="caution">
    <text evidence="2">The sequence shown here is derived from an EMBL/GenBank/DDBJ whole genome shotgun (WGS) entry which is preliminary data.</text>
</comment>
<keyword evidence="1" id="KW-1133">Transmembrane helix</keyword>
<dbReference type="InterPro" id="IPR011990">
    <property type="entry name" value="TPR-like_helical_dom_sf"/>
</dbReference>
<dbReference type="AlphaFoldDB" id="F1T5F1"/>
<proteinExistence type="predicted"/>
<dbReference type="Pfam" id="PF13432">
    <property type="entry name" value="TPR_16"/>
    <property type="match status" value="2"/>
</dbReference>
<evidence type="ECO:0000313" key="3">
    <source>
        <dbReference type="Proteomes" id="UP000005947"/>
    </source>
</evidence>
<protein>
    <submittedName>
        <fullName evidence="2">Tetratricopeptide repeat protein</fullName>
    </submittedName>
</protein>
<dbReference type="Proteomes" id="UP000005947">
    <property type="component" value="Unassembled WGS sequence"/>
</dbReference>